<proteinExistence type="predicted"/>
<accession>A0A8T1WGA3</accession>
<name>A0A8T1WGA3_9STRA</name>
<gene>
    <name evidence="2" type="ORF">PHYPSEUDO_014344</name>
</gene>
<dbReference type="Proteomes" id="UP000694044">
    <property type="component" value="Unassembled WGS sequence"/>
</dbReference>
<reference evidence="2" key="1">
    <citation type="submission" date="2021-02" db="EMBL/GenBank/DDBJ databases">
        <authorList>
            <person name="Palmer J.M."/>
        </authorList>
    </citation>
    <scope>NUCLEOTIDE SEQUENCE</scope>
    <source>
        <strain evidence="2">SCRP734</strain>
    </source>
</reference>
<feature type="compositionally biased region" description="Basic and acidic residues" evidence="1">
    <location>
        <begin position="9"/>
        <end position="18"/>
    </location>
</feature>
<dbReference type="AlphaFoldDB" id="A0A8T1WGA3"/>
<protein>
    <submittedName>
        <fullName evidence="2">Uncharacterized protein</fullName>
    </submittedName>
</protein>
<dbReference type="EMBL" id="JAGDFM010000008">
    <property type="protein sequence ID" value="KAG7392857.1"/>
    <property type="molecule type" value="Genomic_DNA"/>
</dbReference>
<feature type="region of interest" description="Disordered" evidence="1">
    <location>
        <begin position="1"/>
        <end position="112"/>
    </location>
</feature>
<feature type="compositionally biased region" description="Acidic residues" evidence="1">
    <location>
        <begin position="91"/>
        <end position="101"/>
    </location>
</feature>
<feature type="compositionally biased region" description="Basic and acidic residues" evidence="1">
    <location>
        <begin position="33"/>
        <end position="45"/>
    </location>
</feature>
<organism evidence="2 3">
    <name type="scientific">Phytophthora pseudosyringae</name>
    <dbReference type="NCBI Taxonomy" id="221518"/>
    <lineage>
        <taxon>Eukaryota</taxon>
        <taxon>Sar</taxon>
        <taxon>Stramenopiles</taxon>
        <taxon>Oomycota</taxon>
        <taxon>Peronosporomycetes</taxon>
        <taxon>Peronosporales</taxon>
        <taxon>Peronosporaceae</taxon>
        <taxon>Phytophthora</taxon>
    </lineage>
</organism>
<evidence type="ECO:0000313" key="3">
    <source>
        <dbReference type="Proteomes" id="UP000694044"/>
    </source>
</evidence>
<comment type="caution">
    <text evidence="2">The sequence shown here is derived from an EMBL/GenBank/DDBJ whole genome shotgun (WGS) entry which is preliminary data.</text>
</comment>
<keyword evidence="3" id="KW-1185">Reference proteome</keyword>
<sequence length="112" mass="11630">MAEEALREEEDRSAEAARRARAAKARTRSKKSRAIERVREKRAGSDNDPQAGGNIGPQQGSGAADMAKAVKDANGDTSGGDDAIGRPAGGSEEEKDADLSEDGGVSRGGFEE</sequence>
<evidence type="ECO:0000313" key="2">
    <source>
        <dbReference type="EMBL" id="KAG7392857.1"/>
    </source>
</evidence>
<feature type="compositionally biased region" description="Basic residues" evidence="1">
    <location>
        <begin position="19"/>
        <end position="32"/>
    </location>
</feature>
<evidence type="ECO:0000256" key="1">
    <source>
        <dbReference type="SAM" id="MobiDB-lite"/>
    </source>
</evidence>